<accession>A0A815K247</accession>
<evidence type="ECO:0000256" key="1">
    <source>
        <dbReference type="SAM" id="SignalP"/>
    </source>
</evidence>
<gene>
    <name evidence="2" type="ORF">GPM918_LOCUS32601</name>
    <name evidence="3" type="ORF">SRO942_LOCUS33271</name>
</gene>
<evidence type="ECO:0000313" key="2">
    <source>
        <dbReference type="EMBL" id="CAF1386923.1"/>
    </source>
</evidence>
<dbReference type="EMBL" id="CAJNOQ010016751">
    <property type="protein sequence ID" value="CAF1386923.1"/>
    <property type="molecule type" value="Genomic_DNA"/>
</dbReference>
<evidence type="ECO:0000313" key="3">
    <source>
        <dbReference type="EMBL" id="CAF4281756.1"/>
    </source>
</evidence>
<organism evidence="2 4">
    <name type="scientific">Didymodactylos carnosus</name>
    <dbReference type="NCBI Taxonomy" id="1234261"/>
    <lineage>
        <taxon>Eukaryota</taxon>
        <taxon>Metazoa</taxon>
        <taxon>Spiralia</taxon>
        <taxon>Gnathifera</taxon>
        <taxon>Rotifera</taxon>
        <taxon>Eurotatoria</taxon>
        <taxon>Bdelloidea</taxon>
        <taxon>Philodinida</taxon>
        <taxon>Philodinidae</taxon>
        <taxon>Didymodactylos</taxon>
    </lineage>
</organism>
<dbReference type="Proteomes" id="UP000663829">
    <property type="component" value="Unassembled WGS sequence"/>
</dbReference>
<feature type="non-terminal residue" evidence="2">
    <location>
        <position position="1"/>
    </location>
</feature>
<proteinExistence type="predicted"/>
<keyword evidence="4" id="KW-1185">Reference proteome</keyword>
<reference evidence="2" key="1">
    <citation type="submission" date="2021-02" db="EMBL/GenBank/DDBJ databases">
        <authorList>
            <person name="Nowell W R."/>
        </authorList>
    </citation>
    <scope>NUCLEOTIDE SEQUENCE</scope>
</reference>
<feature type="signal peptide" evidence="1">
    <location>
        <begin position="1"/>
        <end position="16"/>
    </location>
</feature>
<comment type="caution">
    <text evidence="2">The sequence shown here is derived from an EMBL/GenBank/DDBJ whole genome shotgun (WGS) entry which is preliminary data.</text>
</comment>
<keyword evidence="1" id="KW-0732">Signal</keyword>
<protein>
    <submittedName>
        <fullName evidence="2">Uncharacterized protein</fullName>
    </submittedName>
</protein>
<dbReference type="AlphaFoldDB" id="A0A815K247"/>
<dbReference type="EMBL" id="CAJOBC010082154">
    <property type="protein sequence ID" value="CAF4281756.1"/>
    <property type="molecule type" value="Genomic_DNA"/>
</dbReference>
<name>A0A815K247_9BILA</name>
<dbReference type="Proteomes" id="UP000681722">
    <property type="component" value="Unassembled WGS sequence"/>
</dbReference>
<feature type="chain" id="PRO_5036411850" evidence="1">
    <location>
        <begin position="17"/>
        <end position="65"/>
    </location>
</feature>
<dbReference type="OrthoDB" id="10068494at2759"/>
<sequence length="65" mass="7554">CMTCIVLVLMFASLEALKHQDVDNPLRVLCQRIASPGDLNKLFLDGHLKRARFYRWAKTMKNYVT</sequence>
<evidence type="ECO:0000313" key="4">
    <source>
        <dbReference type="Proteomes" id="UP000663829"/>
    </source>
</evidence>